<dbReference type="EC" id="4.2.1.82" evidence="5"/>
<comment type="similarity">
    <text evidence="1">Belongs to the IlvD/Edd family.</text>
</comment>
<dbReference type="RefSeq" id="WP_277860022.1">
    <property type="nucleotide sequence ID" value="NZ_JARRAG010000001.1"/>
</dbReference>
<dbReference type="Pfam" id="PF24877">
    <property type="entry name" value="ILV_EDD_C"/>
    <property type="match status" value="1"/>
</dbReference>
<dbReference type="InterPro" id="IPR042096">
    <property type="entry name" value="Dihydro-acid_dehy_C"/>
</dbReference>
<evidence type="ECO:0000313" key="6">
    <source>
        <dbReference type="Proteomes" id="UP001216907"/>
    </source>
</evidence>
<comment type="caution">
    <text evidence="5">The sequence shown here is derived from an EMBL/GenBank/DDBJ whole genome shotgun (WGS) entry which is preliminary data.</text>
</comment>
<feature type="domain" description="Dihydroxy-acid/6-phosphogluconate dehydratase C-terminal" evidence="4">
    <location>
        <begin position="448"/>
        <end position="593"/>
    </location>
</feature>
<feature type="domain" description="Dihydroxy-acid/6-phosphogluconate dehydratase N-terminal" evidence="3">
    <location>
        <begin position="95"/>
        <end position="400"/>
    </location>
</feature>
<dbReference type="Proteomes" id="UP001216907">
    <property type="component" value="Unassembled WGS sequence"/>
</dbReference>
<dbReference type="SUPFAM" id="SSF143975">
    <property type="entry name" value="IlvD/EDD N-terminal domain-like"/>
    <property type="match status" value="1"/>
</dbReference>
<evidence type="ECO:0000256" key="1">
    <source>
        <dbReference type="ARBA" id="ARBA00006486"/>
    </source>
</evidence>
<evidence type="ECO:0000259" key="4">
    <source>
        <dbReference type="Pfam" id="PF24877"/>
    </source>
</evidence>
<name>A0ABT6F7V6_9BACT</name>
<dbReference type="Gene3D" id="3.50.30.80">
    <property type="entry name" value="IlvD/EDD C-terminal domain-like"/>
    <property type="match status" value="1"/>
</dbReference>
<keyword evidence="2 5" id="KW-0456">Lyase</keyword>
<dbReference type="PANTHER" id="PTHR43661:SF3">
    <property type="entry name" value="D-XYLONATE DEHYDRATASE YAGF-RELATED"/>
    <property type="match status" value="1"/>
</dbReference>
<protein>
    <submittedName>
        <fullName evidence="5">YjhG/YagF family D-xylonate dehydratase</fullName>
        <ecNumber evidence="5">4.2.1.82</ecNumber>
    </submittedName>
</protein>
<evidence type="ECO:0000313" key="5">
    <source>
        <dbReference type="EMBL" id="MDG3003672.1"/>
    </source>
</evidence>
<dbReference type="PROSITE" id="PS00886">
    <property type="entry name" value="ILVD_EDD_1"/>
    <property type="match status" value="1"/>
</dbReference>
<evidence type="ECO:0000256" key="2">
    <source>
        <dbReference type="ARBA" id="ARBA00023239"/>
    </source>
</evidence>
<dbReference type="InterPro" id="IPR037237">
    <property type="entry name" value="IlvD/EDD_N"/>
</dbReference>
<accession>A0ABT6F7V6</accession>
<dbReference type="SUPFAM" id="SSF52016">
    <property type="entry name" value="LeuD/IlvD-like"/>
    <property type="match status" value="1"/>
</dbReference>
<dbReference type="InterPro" id="IPR020558">
    <property type="entry name" value="DiOHA_6PGluconate_deHydtase_CS"/>
</dbReference>
<dbReference type="PANTHER" id="PTHR43661">
    <property type="entry name" value="D-XYLONATE DEHYDRATASE"/>
    <property type="match status" value="1"/>
</dbReference>
<dbReference type="EMBL" id="JARRAG010000001">
    <property type="protein sequence ID" value="MDG3003672.1"/>
    <property type="molecule type" value="Genomic_DNA"/>
</dbReference>
<organism evidence="5 6">
    <name type="scientific">Paludisphaera mucosa</name>
    <dbReference type="NCBI Taxonomy" id="3030827"/>
    <lineage>
        <taxon>Bacteria</taxon>
        <taxon>Pseudomonadati</taxon>
        <taxon>Planctomycetota</taxon>
        <taxon>Planctomycetia</taxon>
        <taxon>Isosphaerales</taxon>
        <taxon>Isosphaeraceae</taxon>
        <taxon>Paludisphaera</taxon>
    </lineage>
</organism>
<dbReference type="NCBIfam" id="TIGR03432">
    <property type="entry name" value="yjhG_yagF"/>
    <property type="match status" value="1"/>
</dbReference>
<gene>
    <name evidence="5" type="ORF">PZE19_07820</name>
</gene>
<dbReference type="GO" id="GO:0050401">
    <property type="term" value="F:xylonate dehydratase activity"/>
    <property type="evidence" value="ECO:0007669"/>
    <property type="project" value="UniProtKB-EC"/>
</dbReference>
<proteinExistence type="inferred from homology"/>
<evidence type="ECO:0000259" key="3">
    <source>
        <dbReference type="Pfam" id="PF00920"/>
    </source>
</evidence>
<dbReference type="InterPro" id="IPR000581">
    <property type="entry name" value="ILV_EDD_N"/>
</dbReference>
<reference evidence="5 6" key="1">
    <citation type="submission" date="2023-03" db="EMBL/GenBank/DDBJ databases">
        <title>Paludisphaera mucosa sp. nov. a novel planctomycete from northern fen.</title>
        <authorList>
            <person name="Ivanova A."/>
        </authorList>
    </citation>
    <scope>NUCLEOTIDE SEQUENCE [LARGE SCALE GENOMIC DNA]</scope>
    <source>
        <strain evidence="5 6">Pla2</strain>
    </source>
</reference>
<sequence length="678" mass="71182">MPIDDASEIPEWRSLVDSPEVDWNAVATNAEGPSGALPLTDEMLRLWPSGDLFGLSQNAGMGWTPSETARDPYLILSTQGGLRAADGSPIALGYHTGHWEIGLLVKEAAEELKRLGTVPFAAMVSDPCDGRSQGTTGMMDSLPFRNDAAIVFRRLIRSLPLRKGVLGVATCDKGLPAMMLALAGMPRLPSVLVPGGVTLPPRVGEDAGKIQTIGARYAHGEIDLQAAADAGCRACASPGGGCQFLGTAATAQVVGEALGMSLPHSALAPSGQPVWLDMARRSARALVGLARHGLTSRHVVTDAAVRNAMIVHAAFGGSTNLLLHIPAIAHAAGLRRPDVGDWHEINTRVPRLVSVLPNGPIHHPTVRVFLAGGVPEVMLHLRGLGLLDETVLTASGTTLGRLLDWWRASERRKRSRDRLYQEDGVDPDDVVMSPARALERGLTSTVTFPRGNLAPHGSIIKSTAIDPGVVDADGVYRKLGPTRVFTREHDAVAAIKGQAEVPIRAGDVVVLIGRGPLGAGMEEIYQVTSALKHLPFGKEVAVLTDARFSGVSTGACIGHVSPEALAGGPLGKVRDGDLIRIVVDRVKLEGTVDMVGDEGVDVGAGEGGRILAGRSTHPLLSPDPDLPDDARLWAALQEVSGGVWGGCVYDVDAILAALRRGMAPSSKADSADDVGRKV</sequence>
<dbReference type="InterPro" id="IPR017798">
    <property type="entry name" value="Dehydratase_YjhG/YagF"/>
</dbReference>
<dbReference type="InterPro" id="IPR056740">
    <property type="entry name" value="ILV_EDD_C"/>
</dbReference>
<keyword evidence="6" id="KW-1185">Reference proteome</keyword>
<dbReference type="Pfam" id="PF00920">
    <property type="entry name" value="ILVD_EDD_N"/>
    <property type="match status" value="1"/>
</dbReference>